<organism evidence="2 3">
    <name type="scientific">Parascaris equorum</name>
    <name type="common">Equine roundworm</name>
    <dbReference type="NCBI Taxonomy" id="6256"/>
    <lineage>
        <taxon>Eukaryota</taxon>
        <taxon>Metazoa</taxon>
        <taxon>Ecdysozoa</taxon>
        <taxon>Nematoda</taxon>
        <taxon>Chromadorea</taxon>
        <taxon>Rhabditida</taxon>
        <taxon>Spirurina</taxon>
        <taxon>Ascaridomorpha</taxon>
        <taxon>Ascaridoidea</taxon>
        <taxon>Ascarididae</taxon>
        <taxon>Parascaris</taxon>
    </lineage>
</organism>
<feature type="domain" description="Protein kinase" evidence="1">
    <location>
        <begin position="1"/>
        <end position="73"/>
    </location>
</feature>
<protein>
    <submittedName>
        <fullName evidence="3">Protein kinase domain-containing protein</fullName>
    </submittedName>
</protein>
<dbReference type="Proteomes" id="UP000887564">
    <property type="component" value="Unplaced"/>
</dbReference>
<dbReference type="Gene3D" id="1.10.510.10">
    <property type="entry name" value="Transferase(Phosphotransferase) domain 1"/>
    <property type="match status" value="1"/>
</dbReference>
<dbReference type="Pfam" id="PF07714">
    <property type="entry name" value="PK_Tyr_Ser-Thr"/>
    <property type="match status" value="1"/>
</dbReference>
<dbReference type="GO" id="GO:0004714">
    <property type="term" value="F:transmembrane receptor protein tyrosine kinase activity"/>
    <property type="evidence" value="ECO:0007669"/>
    <property type="project" value="TreeGrafter"/>
</dbReference>
<dbReference type="PANTHER" id="PTHR24416">
    <property type="entry name" value="TYROSINE-PROTEIN KINASE RECEPTOR"/>
    <property type="match status" value="1"/>
</dbReference>
<name>A0A914RMM0_PAREQ</name>
<dbReference type="GO" id="GO:0005524">
    <property type="term" value="F:ATP binding"/>
    <property type="evidence" value="ECO:0007669"/>
    <property type="project" value="InterPro"/>
</dbReference>
<evidence type="ECO:0000313" key="3">
    <source>
        <dbReference type="WBParaSite" id="PEQ_0000775401-mRNA-1"/>
    </source>
</evidence>
<proteinExistence type="predicted"/>
<dbReference type="InterPro" id="IPR001245">
    <property type="entry name" value="Ser-Thr/Tyr_kinase_cat_dom"/>
</dbReference>
<dbReference type="InterPro" id="IPR050122">
    <property type="entry name" value="RTK"/>
</dbReference>
<dbReference type="InterPro" id="IPR000719">
    <property type="entry name" value="Prot_kinase_dom"/>
</dbReference>
<dbReference type="GO" id="GO:0005886">
    <property type="term" value="C:plasma membrane"/>
    <property type="evidence" value="ECO:0007669"/>
    <property type="project" value="TreeGrafter"/>
</dbReference>
<dbReference type="SUPFAM" id="SSF56112">
    <property type="entry name" value="Protein kinase-like (PK-like)"/>
    <property type="match status" value="1"/>
</dbReference>
<dbReference type="AlphaFoldDB" id="A0A914RMM0"/>
<dbReference type="PROSITE" id="PS50011">
    <property type="entry name" value="PROTEIN_KINASE_DOM"/>
    <property type="match status" value="1"/>
</dbReference>
<dbReference type="WBParaSite" id="PEQ_0000775401-mRNA-1">
    <property type="protein sequence ID" value="PEQ_0000775401-mRNA-1"/>
    <property type="gene ID" value="PEQ_0000775401"/>
</dbReference>
<dbReference type="InterPro" id="IPR011009">
    <property type="entry name" value="Kinase-like_dom_sf"/>
</dbReference>
<dbReference type="PANTHER" id="PTHR24416:SF611">
    <property type="entry name" value="TYROSINE-PROTEIN KINASE TRANSMEMBRANE RECEPTOR ROR"/>
    <property type="match status" value="1"/>
</dbReference>
<reference evidence="3" key="1">
    <citation type="submission" date="2022-11" db="UniProtKB">
        <authorList>
            <consortium name="WormBaseParasite"/>
        </authorList>
    </citation>
    <scope>IDENTIFICATION</scope>
</reference>
<evidence type="ECO:0000313" key="2">
    <source>
        <dbReference type="Proteomes" id="UP000887564"/>
    </source>
</evidence>
<dbReference type="GO" id="GO:0043235">
    <property type="term" value="C:receptor complex"/>
    <property type="evidence" value="ECO:0007669"/>
    <property type="project" value="TreeGrafter"/>
</dbReference>
<accession>A0A914RMM0</accession>
<evidence type="ECO:0000259" key="1">
    <source>
        <dbReference type="PROSITE" id="PS50011"/>
    </source>
</evidence>
<keyword evidence="2" id="KW-1185">Reference proteome</keyword>
<sequence>MKSRRVAAMNETLNQNCFSEMITSFGEVIRKRQFTNKTDVWSFGVLLYEIFTDGSEPYPGWLISPLNPLLLHF</sequence>
<dbReference type="GO" id="GO:0007169">
    <property type="term" value="P:cell surface receptor protein tyrosine kinase signaling pathway"/>
    <property type="evidence" value="ECO:0007669"/>
    <property type="project" value="TreeGrafter"/>
</dbReference>